<dbReference type="InterPro" id="IPR005181">
    <property type="entry name" value="SASA"/>
</dbReference>
<sequence length="406" mass="45452">MKMHAILSAPTAIVTCLFVAGSFFHDAVHADQSKPLKVFVLVGQSNMQGHANVQTLEHVGMDPATAPLLAKVQDAEGRPKVVDDVWISSLSNSGEKHGPLTTGFGANDQKIGPELMFGIAIHELLDEPVLLVKTSWGGKSLHTDFRPPSAGPYVFQSHQIQRFEQQGKDVESIRTEKREATGRYYRLMIEHVRRTLSDIGRVYPDYDSSAGYELAGLVWFQGWNDMVDSGTYPDRDQPGGYAKYSELLGHFIRDVRHDLDAPGLPIVIGVMGVNGPTALYTTQQNRIRGVHQNFRHAMAAPAELPEFQGNVRAVLTEKYWDQELAELRTRDNQIGQKIRTLKKKQKMTRQEESAMRDQLRKDEFTEAEWQILSTGVSNAEYHYLGSAKIMLQIGKGFAEAMAEMQD</sequence>
<evidence type="ECO:0000313" key="4">
    <source>
        <dbReference type="Proteomes" id="UP000316476"/>
    </source>
</evidence>
<dbReference type="Gene3D" id="3.40.50.1110">
    <property type="entry name" value="SGNH hydrolase"/>
    <property type="match status" value="1"/>
</dbReference>
<proteinExistence type="predicted"/>
<dbReference type="Pfam" id="PF03629">
    <property type="entry name" value="SASA"/>
    <property type="match status" value="1"/>
</dbReference>
<name>A0A5C6G2L4_9PLAN</name>
<gene>
    <name evidence="3" type="ORF">V7x_32160</name>
</gene>
<dbReference type="RefSeq" id="WP_197137480.1">
    <property type="nucleotide sequence ID" value="NZ_SJPZ01000001.1"/>
</dbReference>
<dbReference type="InterPro" id="IPR052940">
    <property type="entry name" value="Carb_Esterase_6"/>
</dbReference>
<evidence type="ECO:0000256" key="1">
    <source>
        <dbReference type="ARBA" id="ARBA00022801"/>
    </source>
</evidence>
<evidence type="ECO:0000259" key="2">
    <source>
        <dbReference type="Pfam" id="PF03629"/>
    </source>
</evidence>
<dbReference type="PANTHER" id="PTHR31988:SF19">
    <property type="entry name" value="9-O-ACETYL-N-ACETYLNEURAMINIC ACID DEACETYLASE-RELATED"/>
    <property type="match status" value="1"/>
</dbReference>
<feature type="domain" description="Sialate O-acetylesterase" evidence="2">
    <location>
        <begin position="36"/>
        <end position="284"/>
    </location>
</feature>
<dbReference type="GO" id="GO:0016788">
    <property type="term" value="F:hydrolase activity, acting on ester bonds"/>
    <property type="evidence" value="ECO:0007669"/>
    <property type="project" value="UniProtKB-ARBA"/>
</dbReference>
<dbReference type="AlphaFoldDB" id="A0A5C6G2L4"/>
<dbReference type="EMBL" id="SJPZ01000001">
    <property type="protein sequence ID" value="TWU67640.1"/>
    <property type="molecule type" value="Genomic_DNA"/>
</dbReference>
<protein>
    <recommendedName>
        <fullName evidence="2">Sialate O-acetylesterase domain-containing protein</fullName>
    </recommendedName>
</protein>
<organism evidence="3 4">
    <name type="scientific">Crateriforma conspicua</name>
    <dbReference type="NCBI Taxonomy" id="2527996"/>
    <lineage>
        <taxon>Bacteria</taxon>
        <taxon>Pseudomonadati</taxon>
        <taxon>Planctomycetota</taxon>
        <taxon>Planctomycetia</taxon>
        <taxon>Planctomycetales</taxon>
        <taxon>Planctomycetaceae</taxon>
        <taxon>Crateriforma</taxon>
    </lineage>
</organism>
<dbReference type="PANTHER" id="PTHR31988">
    <property type="entry name" value="ESTERASE, PUTATIVE (DUF303)-RELATED"/>
    <property type="match status" value="1"/>
</dbReference>
<comment type="caution">
    <text evidence="3">The sequence shown here is derived from an EMBL/GenBank/DDBJ whole genome shotgun (WGS) entry which is preliminary data.</text>
</comment>
<evidence type="ECO:0000313" key="3">
    <source>
        <dbReference type="EMBL" id="TWU67640.1"/>
    </source>
</evidence>
<accession>A0A5C6G2L4</accession>
<dbReference type="Proteomes" id="UP000316476">
    <property type="component" value="Unassembled WGS sequence"/>
</dbReference>
<reference evidence="3 4" key="1">
    <citation type="submission" date="2019-02" db="EMBL/GenBank/DDBJ databases">
        <title>Deep-cultivation of Planctomycetes and their phenomic and genomic characterization uncovers novel biology.</title>
        <authorList>
            <person name="Wiegand S."/>
            <person name="Jogler M."/>
            <person name="Boedeker C."/>
            <person name="Pinto D."/>
            <person name="Vollmers J."/>
            <person name="Rivas-Marin E."/>
            <person name="Kohn T."/>
            <person name="Peeters S.H."/>
            <person name="Heuer A."/>
            <person name="Rast P."/>
            <person name="Oberbeckmann S."/>
            <person name="Bunk B."/>
            <person name="Jeske O."/>
            <person name="Meyerdierks A."/>
            <person name="Storesund J.E."/>
            <person name="Kallscheuer N."/>
            <person name="Luecker S."/>
            <person name="Lage O.M."/>
            <person name="Pohl T."/>
            <person name="Merkel B.J."/>
            <person name="Hornburger P."/>
            <person name="Mueller R.-W."/>
            <person name="Bruemmer F."/>
            <person name="Labrenz M."/>
            <person name="Spormann A.M."/>
            <person name="Op Den Camp H."/>
            <person name="Overmann J."/>
            <person name="Amann R."/>
            <person name="Jetten M.S.M."/>
            <person name="Mascher T."/>
            <person name="Medema M.H."/>
            <person name="Devos D.P."/>
            <person name="Kaster A.-K."/>
            <person name="Ovreas L."/>
            <person name="Rohde M."/>
            <person name="Galperin M.Y."/>
            <person name="Jogler C."/>
        </authorList>
    </citation>
    <scope>NUCLEOTIDE SEQUENCE [LARGE SCALE GENOMIC DNA]</scope>
    <source>
        <strain evidence="3 4">V7</strain>
    </source>
</reference>
<dbReference type="SUPFAM" id="SSF52266">
    <property type="entry name" value="SGNH hydrolase"/>
    <property type="match status" value="1"/>
</dbReference>
<dbReference type="InterPro" id="IPR036514">
    <property type="entry name" value="SGNH_hydro_sf"/>
</dbReference>
<keyword evidence="1" id="KW-0378">Hydrolase</keyword>